<dbReference type="CDD" id="cd06464">
    <property type="entry name" value="ACD_sHsps-like"/>
    <property type="match status" value="1"/>
</dbReference>
<evidence type="ECO:0000256" key="2">
    <source>
        <dbReference type="PROSITE-ProRule" id="PRU00285"/>
    </source>
</evidence>
<dbReference type="STRING" id="670483.S7Q3D9"/>
<keyword evidence="1" id="KW-0346">Stress response</keyword>
<name>S7Q3D9_GLOTA</name>
<dbReference type="Proteomes" id="UP000030669">
    <property type="component" value="Unassembled WGS sequence"/>
</dbReference>
<dbReference type="Pfam" id="PF00011">
    <property type="entry name" value="HSP20"/>
    <property type="match status" value="1"/>
</dbReference>
<gene>
    <name evidence="6" type="ORF">GLOTRDRAFT_77029</name>
</gene>
<evidence type="ECO:0000259" key="5">
    <source>
        <dbReference type="PROSITE" id="PS01031"/>
    </source>
</evidence>
<dbReference type="InterPro" id="IPR031107">
    <property type="entry name" value="Small_HSP"/>
</dbReference>
<evidence type="ECO:0000313" key="7">
    <source>
        <dbReference type="Proteomes" id="UP000030669"/>
    </source>
</evidence>
<evidence type="ECO:0000256" key="4">
    <source>
        <dbReference type="SAM" id="MobiDB-lite"/>
    </source>
</evidence>
<dbReference type="AlphaFoldDB" id="S7Q3D9"/>
<evidence type="ECO:0000313" key="6">
    <source>
        <dbReference type="EMBL" id="EPQ54486.1"/>
    </source>
</evidence>
<dbReference type="PROSITE" id="PS01031">
    <property type="entry name" value="SHSP"/>
    <property type="match status" value="1"/>
</dbReference>
<dbReference type="RefSeq" id="XP_007866791.1">
    <property type="nucleotide sequence ID" value="XM_007868600.1"/>
</dbReference>
<organism evidence="6 7">
    <name type="scientific">Gloeophyllum trabeum (strain ATCC 11539 / FP-39264 / Madison 617)</name>
    <name type="common">Brown rot fungus</name>
    <dbReference type="NCBI Taxonomy" id="670483"/>
    <lineage>
        <taxon>Eukaryota</taxon>
        <taxon>Fungi</taxon>
        <taxon>Dikarya</taxon>
        <taxon>Basidiomycota</taxon>
        <taxon>Agaricomycotina</taxon>
        <taxon>Agaricomycetes</taxon>
        <taxon>Gloeophyllales</taxon>
        <taxon>Gloeophyllaceae</taxon>
        <taxon>Gloeophyllum</taxon>
    </lineage>
</organism>
<dbReference type="HOGENOM" id="CLU_046737_1_3_1"/>
<evidence type="ECO:0000256" key="3">
    <source>
        <dbReference type="RuleBase" id="RU003616"/>
    </source>
</evidence>
<dbReference type="OMA" id="MSLARQF"/>
<dbReference type="Gene3D" id="2.60.40.790">
    <property type="match status" value="1"/>
</dbReference>
<feature type="domain" description="SHSP" evidence="5">
    <location>
        <begin position="43"/>
        <end position="190"/>
    </location>
</feature>
<reference evidence="6 7" key="1">
    <citation type="journal article" date="2012" name="Science">
        <title>The Paleozoic origin of enzymatic lignin decomposition reconstructed from 31 fungal genomes.</title>
        <authorList>
            <person name="Floudas D."/>
            <person name="Binder M."/>
            <person name="Riley R."/>
            <person name="Barry K."/>
            <person name="Blanchette R.A."/>
            <person name="Henrissat B."/>
            <person name="Martinez A.T."/>
            <person name="Otillar R."/>
            <person name="Spatafora J.W."/>
            <person name="Yadav J.S."/>
            <person name="Aerts A."/>
            <person name="Benoit I."/>
            <person name="Boyd A."/>
            <person name="Carlson A."/>
            <person name="Copeland A."/>
            <person name="Coutinho P.M."/>
            <person name="de Vries R.P."/>
            <person name="Ferreira P."/>
            <person name="Findley K."/>
            <person name="Foster B."/>
            <person name="Gaskell J."/>
            <person name="Glotzer D."/>
            <person name="Gorecki P."/>
            <person name="Heitman J."/>
            <person name="Hesse C."/>
            <person name="Hori C."/>
            <person name="Igarashi K."/>
            <person name="Jurgens J.A."/>
            <person name="Kallen N."/>
            <person name="Kersten P."/>
            <person name="Kohler A."/>
            <person name="Kuees U."/>
            <person name="Kumar T.K.A."/>
            <person name="Kuo A."/>
            <person name="LaButti K."/>
            <person name="Larrondo L.F."/>
            <person name="Lindquist E."/>
            <person name="Ling A."/>
            <person name="Lombard V."/>
            <person name="Lucas S."/>
            <person name="Lundell T."/>
            <person name="Martin R."/>
            <person name="McLaughlin D.J."/>
            <person name="Morgenstern I."/>
            <person name="Morin E."/>
            <person name="Murat C."/>
            <person name="Nagy L.G."/>
            <person name="Nolan M."/>
            <person name="Ohm R.A."/>
            <person name="Patyshakuliyeva A."/>
            <person name="Rokas A."/>
            <person name="Ruiz-Duenas F.J."/>
            <person name="Sabat G."/>
            <person name="Salamov A."/>
            <person name="Samejima M."/>
            <person name="Schmutz J."/>
            <person name="Slot J.C."/>
            <person name="St John F."/>
            <person name="Stenlid J."/>
            <person name="Sun H."/>
            <person name="Sun S."/>
            <person name="Syed K."/>
            <person name="Tsang A."/>
            <person name="Wiebenga A."/>
            <person name="Young D."/>
            <person name="Pisabarro A."/>
            <person name="Eastwood D.C."/>
            <person name="Martin F."/>
            <person name="Cullen D."/>
            <person name="Grigoriev I.V."/>
            <person name="Hibbett D.S."/>
        </authorList>
    </citation>
    <scope>NUCLEOTIDE SEQUENCE [LARGE SCALE GENOMIC DNA]</scope>
    <source>
        <strain evidence="6 7">ATCC 11539</strain>
    </source>
</reference>
<feature type="compositionally biased region" description="Polar residues" evidence="4">
    <location>
        <begin position="104"/>
        <end position="135"/>
    </location>
</feature>
<dbReference type="GeneID" id="19308669"/>
<accession>S7Q3D9</accession>
<dbReference type="PANTHER" id="PTHR11527">
    <property type="entry name" value="HEAT-SHOCK PROTEIN 20 FAMILY MEMBER"/>
    <property type="match status" value="1"/>
</dbReference>
<dbReference type="KEGG" id="gtr:GLOTRDRAFT_77029"/>
<dbReference type="SUPFAM" id="SSF49764">
    <property type="entry name" value="HSP20-like chaperones"/>
    <property type="match status" value="1"/>
</dbReference>
<sequence>MSLSRQFFRELRPLFRMLEEPFGRTPAYYGRGSRSVFDDPFFSAPSTFRPPVDITEEGNNFVIEAELPGVKKENVEVRIGEGGRNLTIEGKVFSRGARREPNFSEAQSEQPSAGVSSEGTEGSKAVTNTDQSSNAISTEREISGTSTFRRTVWLPRPVDGTGVTAKLQDGILTVTVPKAEDKASVKVPVE</sequence>
<comment type="similarity">
    <text evidence="2 3">Belongs to the small heat shock protein (HSP20) family.</text>
</comment>
<keyword evidence="7" id="KW-1185">Reference proteome</keyword>
<evidence type="ECO:0000256" key="1">
    <source>
        <dbReference type="ARBA" id="ARBA00023016"/>
    </source>
</evidence>
<dbReference type="InterPro" id="IPR008978">
    <property type="entry name" value="HSP20-like_chaperone"/>
</dbReference>
<protein>
    <submittedName>
        <fullName evidence="6">HSP20-like chaperone</fullName>
    </submittedName>
</protein>
<feature type="region of interest" description="Disordered" evidence="4">
    <location>
        <begin position="97"/>
        <end position="135"/>
    </location>
</feature>
<dbReference type="InterPro" id="IPR002068">
    <property type="entry name" value="A-crystallin/Hsp20_dom"/>
</dbReference>
<dbReference type="OrthoDB" id="1431247at2759"/>
<dbReference type="EMBL" id="KB469303">
    <property type="protein sequence ID" value="EPQ54486.1"/>
    <property type="molecule type" value="Genomic_DNA"/>
</dbReference>
<dbReference type="eggNOG" id="KOG0710">
    <property type="taxonomic scope" value="Eukaryota"/>
</dbReference>
<proteinExistence type="inferred from homology"/>